<proteinExistence type="predicted"/>
<gene>
    <name evidence="1" type="ORF">PCC79_08265</name>
</gene>
<dbReference type="Proteomes" id="UP001434337">
    <property type="component" value="Chromosome"/>
</dbReference>
<protein>
    <recommendedName>
        <fullName evidence="3">C2H2-type domain-containing protein</fullName>
    </recommendedName>
</protein>
<name>A0ABZ3CF32_9ACTN</name>
<dbReference type="RefSeq" id="WP_342373541.1">
    <property type="nucleotide sequence ID" value="NZ_CP115965.1"/>
</dbReference>
<reference evidence="1 2" key="1">
    <citation type="journal article" date="2023" name="Environ Microbiome">
        <title>A coral-associated actinobacterium mitigates coral bleaching under heat stress.</title>
        <authorList>
            <person name="Li J."/>
            <person name="Zou Y."/>
            <person name="Li Q."/>
            <person name="Zhang J."/>
            <person name="Bourne D.G."/>
            <person name="Lyu Y."/>
            <person name="Liu C."/>
            <person name="Zhang S."/>
        </authorList>
    </citation>
    <scope>NUCLEOTIDE SEQUENCE [LARGE SCALE GENOMIC DNA]</scope>
    <source>
        <strain evidence="1 2">SCSIO 13291</strain>
    </source>
</reference>
<organism evidence="1 2">
    <name type="scientific">Propioniciclava soli</name>
    <dbReference type="NCBI Taxonomy" id="2775081"/>
    <lineage>
        <taxon>Bacteria</taxon>
        <taxon>Bacillati</taxon>
        <taxon>Actinomycetota</taxon>
        <taxon>Actinomycetes</taxon>
        <taxon>Propionibacteriales</taxon>
        <taxon>Propionibacteriaceae</taxon>
        <taxon>Propioniciclava</taxon>
    </lineage>
</organism>
<evidence type="ECO:0000313" key="2">
    <source>
        <dbReference type="Proteomes" id="UP001434337"/>
    </source>
</evidence>
<keyword evidence="2" id="KW-1185">Reference proteome</keyword>
<dbReference type="EMBL" id="CP115965">
    <property type="protein sequence ID" value="WZX00161.1"/>
    <property type="molecule type" value="Genomic_DNA"/>
</dbReference>
<sequence>MNTSPAPQPIRVLETIEDHGVGVCITCGDALERGQSVVHSAAGIEHADHVDEPLQPALPAC</sequence>
<evidence type="ECO:0008006" key="3">
    <source>
        <dbReference type="Google" id="ProtNLM"/>
    </source>
</evidence>
<accession>A0ABZ3CF32</accession>
<evidence type="ECO:0000313" key="1">
    <source>
        <dbReference type="EMBL" id="WZX00161.1"/>
    </source>
</evidence>